<gene>
    <name evidence="1" type="ORF">LCGC14_1156430</name>
</gene>
<name>A0A0F9PC62_9ZZZZ</name>
<organism evidence="1">
    <name type="scientific">marine sediment metagenome</name>
    <dbReference type="NCBI Taxonomy" id="412755"/>
    <lineage>
        <taxon>unclassified sequences</taxon>
        <taxon>metagenomes</taxon>
        <taxon>ecological metagenomes</taxon>
    </lineage>
</organism>
<protein>
    <submittedName>
        <fullName evidence="1">Uncharacterized protein</fullName>
    </submittedName>
</protein>
<reference evidence="1" key="1">
    <citation type="journal article" date="2015" name="Nature">
        <title>Complex archaea that bridge the gap between prokaryotes and eukaryotes.</title>
        <authorList>
            <person name="Spang A."/>
            <person name="Saw J.H."/>
            <person name="Jorgensen S.L."/>
            <person name="Zaremba-Niedzwiedzka K."/>
            <person name="Martijn J."/>
            <person name="Lind A.E."/>
            <person name="van Eijk R."/>
            <person name="Schleper C."/>
            <person name="Guy L."/>
            <person name="Ettema T.J."/>
        </authorList>
    </citation>
    <scope>NUCLEOTIDE SEQUENCE</scope>
</reference>
<comment type="caution">
    <text evidence="1">The sequence shown here is derived from an EMBL/GenBank/DDBJ whole genome shotgun (WGS) entry which is preliminary data.</text>
</comment>
<proteinExistence type="predicted"/>
<evidence type="ECO:0000313" key="1">
    <source>
        <dbReference type="EMBL" id="KKM98580.1"/>
    </source>
</evidence>
<sequence>MVEVPVPNGFEVWFTDFMLRCEERRRLKLHERRKSKVSAGRVCWSCKVRLIAQGASGSQRYAREQKLCKQCYLEGVRRAGEKGV</sequence>
<dbReference type="EMBL" id="LAZR01005601">
    <property type="protein sequence ID" value="KKM98580.1"/>
    <property type="molecule type" value="Genomic_DNA"/>
</dbReference>
<accession>A0A0F9PC62</accession>
<dbReference type="AlphaFoldDB" id="A0A0F9PC62"/>